<dbReference type="CDD" id="cd01822">
    <property type="entry name" value="Lysophospholipase_L1_like"/>
    <property type="match status" value="1"/>
</dbReference>
<proteinExistence type="predicted"/>
<keyword evidence="1" id="KW-0812">Transmembrane</keyword>
<dbReference type="Proteomes" id="UP001203284">
    <property type="component" value="Unassembled WGS sequence"/>
</dbReference>
<evidence type="ECO:0000313" key="4">
    <source>
        <dbReference type="Proteomes" id="UP001203284"/>
    </source>
</evidence>
<evidence type="ECO:0000259" key="2">
    <source>
        <dbReference type="Pfam" id="PF13472"/>
    </source>
</evidence>
<dbReference type="EMBL" id="JALKCH010000006">
    <property type="protein sequence ID" value="MCK0197531.1"/>
    <property type="molecule type" value="Genomic_DNA"/>
</dbReference>
<sequence>MISGLADGIGTVIGIERMSRLRVRSAAYGAAHPGRKRADAGRLTLRRALFAWLVGAVLLPALVLGGSAKADPVRLVAFGDSLTAGLGLPASEAFPAKLQAALKAKGHDVVIENAGVSGDTSSAGLARLDWSVPDGTQGVILELGANDALRGLDPALTRKALDDILAGLKARNIPVLFTGMMAPPNMGADYAGRFNAIYPALAGTYAVAFYPFFLDGVAGQPGLNQPDGMHPTAKGVDVIVERMLPAVEAWLAAIKGG</sequence>
<feature type="domain" description="SGNH hydrolase-type esterase" evidence="2">
    <location>
        <begin position="77"/>
        <end position="236"/>
    </location>
</feature>
<protein>
    <submittedName>
        <fullName evidence="3">Arylesterase</fullName>
    </submittedName>
</protein>
<keyword evidence="4" id="KW-1185">Reference proteome</keyword>
<dbReference type="SUPFAM" id="SSF52266">
    <property type="entry name" value="SGNH hydrolase"/>
    <property type="match status" value="1"/>
</dbReference>
<dbReference type="InterPro" id="IPR051532">
    <property type="entry name" value="Ester_Hydrolysis_Enzymes"/>
</dbReference>
<gene>
    <name evidence="3" type="ORF">MWN34_11455</name>
</gene>
<feature type="transmembrane region" description="Helical" evidence="1">
    <location>
        <begin position="49"/>
        <end position="68"/>
    </location>
</feature>
<comment type="caution">
    <text evidence="3">The sequence shown here is derived from an EMBL/GenBank/DDBJ whole genome shotgun (WGS) entry which is preliminary data.</text>
</comment>
<dbReference type="Gene3D" id="3.40.50.1110">
    <property type="entry name" value="SGNH hydrolase"/>
    <property type="match status" value="1"/>
</dbReference>
<dbReference type="InterPro" id="IPR013830">
    <property type="entry name" value="SGNH_hydro"/>
</dbReference>
<dbReference type="Pfam" id="PF13472">
    <property type="entry name" value="Lipase_GDSL_2"/>
    <property type="match status" value="1"/>
</dbReference>
<name>A0ABT0DC43_9HYPH</name>
<organism evidence="3 4">
    <name type="scientific">Ancylobacter crimeensis</name>
    <dbReference type="NCBI Taxonomy" id="2579147"/>
    <lineage>
        <taxon>Bacteria</taxon>
        <taxon>Pseudomonadati</taxon>
        <taxon>Pseudomonadota</taxon>
        <taxon>Alphaproteobacteria</taxon>
        <taxon>Hyphomicrobiales</taxon>
        <taxon>Xanthobacteraceae</taxon>
        <taxon>Ancylobacter</taxon>
    </lineage>
</organism>
<dbReference type="InterPro" id="IPR036514">
    <property type="entry name" value="SGNH_hydro_sf"/>
</dbReference>
<accession>A0ABT0DC43</accession>
<evidence type="ECO:0000313" key="3">
    <source>
        <dbReference type="EMBL" id="MCK0197531.1"/>
    </source>
</evidence>
<keyword evidence="1" id="KW-0472">Membrane</keyword>
<dbReference type="PANTHER" id="PTHR30383">
    <property type="entry name" value="THIOESTERASE 1/PROTEASE 1/LYSOPHOSPHOLIPASE L1"/>
    <property type="match status" value="1"/>
</dbReference>
<reference evidence="3 4" key="1">
    <citation type="submission" date="2022-04" db="EMBL/GenBank/DDBJ databases">
        <authorList>
            <person name="Grouzdev D.S."/>
            <person name="Pantiukh K.S."/>
            <person name="Krutkina M.S."/>
        </authorList>
    </citation>
    <scope>NUCLEOTIDE SEQUENCE [LARGE SCALE GENOMIC DNA]</scope>
    <source>
        <strain evidence="3 4">6x-1</strain>
    </source>
</reference>
<keyword evidence="1" id="KW-1133">Transmembrane helix</keyword>
<dbReference type="InterPro" id="IPR008265">
    <property type="entry name" value="Lipase_GDSL_AS"/>
</dbReference>
<evidence type="ECO:0000256" key="1">
    <source>
        <dbReference type="SAM" id="Phobius"/>
    </source>
</evidence>
<dbReference type="PANTHER" id="PTHR30383:SF24">
    <property type="entry name" value="THIOESTERASE 1_PROTEASE 1_LYSOPHOSPHOLIPASE L1"/>
    <property type="match status" value="1"/>
</dbReference>
<dbReference type="PROSITE" id="PS01098">
    <property type="entry name" value="LIPASE_GDSL_SER"/>
    <property type="match status" value="1"/>
</dbReference>